<sequence length="417" mass="46764">MWTPADINAHPTKEDYINAKLAIIERETELADALLALAQAQIRVANLENDIRERQAWIAPIRKLGFDVLSLIFERCSEGEWHAPLRIGAVSRTWRAVVLHSPRAWSIIDLRYLKDANAVNTYLHRSRTCLIHARIPQRGLGTVLQISNRVSCASVSFHQALLGLTFPNLRRLKVGNNPLPQFFERGRFPALRHLICSDSLYDPDLFAASSSFEGFPPLNTLEINTMRGRTFNDMLKACSASLVTLTVSYAHLPQDKCIINLPNLICLCIHRASARTHSWPVVLVTPALRSYVEMDTTYPDEGPIHKALGTVTHLRLSRMPPLSECGQLTRLQIANRDELVYPALIELAANKTICPDLEAIEVHLPHGAPVDADAVVIKTLEITTSRERPFQITFHPRLRDDFPGFPVKLCDSGMPCS</sequence>
<proteinExistence type="predicted"/>
<accession>A0A0C2WSE0</accession>
<gene>
    <name evidence="1" type="ORF">M408DRAFT_30333</name>
</gene>
<name>A0A0C2WSE0_SERVB</name>
<dbReference type="Gene3D" id="3.80.10.10">
    <property type="entry name" value="Ribonuclease Inhibitor"/>
    <property type="match status" value="1"/>
</dbReference>
<reference evidence="2" key="2">
    <citation type="submission" date="2015-01" db="EMBL/GenBank/DDBJ databases">
        <title>Evolutionary Origins and Diversification of the Mycorrhizal Mutualists.</title>
        <authorList>
            <consortium name="DOE Joint Genome Institute"/>
            <consortium name="Mycorrhizal Genomics Consortium"/>
            <person name="Kohler A."/>
            <person name="Kuo A."/>
            <person name="Nagy L.G."/>
            <person name="Floudas D."/>
            <person name="Copeland A."/>
            <person name="Barry K.W."/>
            <person name="Cichocki N."/>
            <person name="Veneault-Fourrey C."/>
            <person name="LaButti K."/>
            <person name="Lindquist E.A."/>
            <person name="Lipzen A."/>
            <person name="Lundell T."/>
            <person name="Morin E."/>
            <person name="Murat C."/>
            <person name="Riley R."/>
            <person name="Ohm R."/>
            <person name="Sun H."/>
            <person name="Tunlid A."/>
            <person name="Henrissat B."/>
            <person name="Grigoriev I.V."/>
            <person name="Hibbett D.S."/>
            <person name="Martin F."/>
        </authorList>
    </citation>
    <scope>NUCLEOTIDE SEQUENCE [LARGE SCALE GENOMIC DNA]</scope>
    <source>
        <strain evidence="2">MAFF 305830</strain>
    </source>
</reference>
<dbReference type="InterPro" id="IPR032675">
    <property type="entry name" value="LRR_dom_sf"/>
</dbReference>
<dbReference type="HOGENOM" id="CLU_039336_0_0_1"/>
<dbReference type="EMBL" id="KN824431">
    <property type="protein sequence ID" value="KIM20472.1"/>
    <property type="molecule type" value="Genomic_DNA"/>
</dbReference>
<evidence type="ECO:0000313" key="1">
    <source>
        <dbReference type="EMBL" id="KIM20472.1"/>
    </source>
</evidence>
<dbReference type="SUPFAM" id="SSF52047">
    <property type="entry name" value="RNI-like"/>
    <property type="match status" value="1"/>
</dbReference>
<evidence type="ECO:0000313" key="2">
    <source>
        <dbReference type="Proteomes" id="UP000054097"/>
    </source>
</evidence>
<dbReference type="AlphaFoldDB" id="A0A0C2WSE0"/>
<organism evidence="1 2">
    <name type="scientific">Serendipita vermifera MAFF 305830</name>
    <dbReference type="NCBI Taxonomy" id="933852"/>
    <lineage>
        <taxon>Eukaryota</taxon>
        <taxon>Fungi</taxon>
        <taxon>Dikarya</taxon>
        <taxon>Basidiomycota</taxon>
        <taxon>Agaricomycotina</taxon>
        <taxon>Agaricomycetes</taxon>
        <taxon>Sebacinales</taxon>
        <taxon>Serendipitaceae</taxon>
        <taxon>Serendipita</taxon>
    </lineage>
</organism>
<dbReference type="Proteomes" id="UP000054097">
    <property type="component" value="Unassembled WGS sequence"/>
</dbReference>
<keyword evidence="2" id="KW-1185">Reference proteome</keyword>
<evidence type="ECO:0008006" key="3">
    <source>
        <dbReference type="Google" id="ProtNLM"/>
    </source>
</evidence>
<reference evidence="1 2" key="1">
    <citation type="submission" date="2014-04" db="EMBL/GenBank/DDBJ databases">
        <authorList>
            <consortium name="DOE Joint Genome Institute"/>
            <person name="Kuo A."/>
            <person name="Zuccaro A."/>
            <person name="Kohler A."/>
            <person name="Nagy L.G."/>
            <person name="Floudas D."/>
            <person name="Copeland A."/>
            <person name="Barry K.W."/>
            <person name="Cichocki N."/>
            <person name="Veneault-Fourrey C."/>
            <person name="LaButti K."/>
            <person name="Lindquist E.A."/>
            <person name="Lipzen A."/>
            <person name="Lundell T."/>
            <person name="Morin E."/>
            <person name="Murat C."/>
            <person name="Sun H."/>
            <person name="Tunlid A."/>
            <person name="Henrissat B."/>
            <person name="Grigoriev I.V."/>
            <person name="Hibbett D.S."/>
            <person name="Martin F."/>
            <person name="Nordberg H.P."/>
            <person name="Cantor M.N."/>
            <person name="Hua S.X."/>
        </authorList>
    </citation>
    <scope>NUCLEOTIDE SEQUENCE [LARGE SCALE GENOMIC DNA]</scope>
    <source>
        <strain evidence="1 2">MAFF 305830</strain>
    </source>
</reference>
<protein>
    <recommendedName>
        <fullName evidence="3">F-box domain-containing protein</fullName>
    </recommendedName>
</protein>